<evidence type="ECO:0000259" key="2">
    <source>
        <dbReference type="Pfam" id="PF13966"/>
    </source>
</evidence>
<feature type="domain" description="Reverse transcriptase zinc-binding" evidence="2">
    <location>
        <begin position="432"/>
        <end position="486"/>
    </location>
</feature>
<dbReference type="Pfam" id="PF13966">
    <property type="entry name" value="zf-RVT"/>
    <property type="match status" value="1"/>
</dbReference>
<proteinExistence type="predicted"/>
<dbReference type="InterPro" id="IPR026960">
    <property type="entry name" value="RVT-Znf"/>
</dbReference>
<accession>A0ABR2PZP4</accession>
<evidence type="ECO:0000313" key="5">
    <source>
        <dbReference type="Proteomes" id="UP001396334"/>
    </source>
</evidence>
<dbReference type="EMBL" id="JBBPBN010000048">
    <property type="protein sequence ID" value="KAK8993907.1"/>
    <property type="molecule type" value="Genomic_DNA"/>
</dbReference>
<feature type="domain" description="DUF4283" evidence="3">
    <location>
        <begin position="72"/>
        <end position="154"/>
    </location>
</feature>
<dbReference type="PANTHER" id="PTHR31286:SF173">
    <property type="entry name" value="DUF4283 DOMAIN-CONTAINING PROTEIN"/>
    <property type="match status" value="1"/>
</dbReference>
<gene>
    <name evidence="4" type="ORF">V6N11_008121</name>
</gene>
<comment type="caution">
    <text evidence="4">The sequence shown here is derived from an EMBL/GenBank/DDBJ whole genome shotgun (WGS) entry which is preliminary data.</text>
</comment>
<dbReference type="InterPro" id="IPR040256">
    <property type="entry name" value="At4g02000-like"/>
</dbReference>
<dbReference type="PANTHER" id="PTHR31286">
    <property type="entry name" value="GLYCINE-RICH CELL WALL STRUCTURAL PROTEIN 1.8-LIKE"/>
    <property type="match status" value="1"/>
</dbReference>
<feature type="region of interest" description="Disordered" evidence="1">
    <location>
        <begin position="328"/>
        <end position="363"/>
    </location>
</feature>
<name>A0ABR2PZP4_9ROSI</name>
<dbReference type="Pfam" id="PF14111">
    <property type="entry name" value="DUF4283"/>
    <property type="match status" value="1"/>
</dbReference>
<sequence length="489" mass="56350">MKAALVSDLTALKKTTAKVSFQKESLMQGKTPEEETFEEDYIELQEGDVTRTVTDGLISIEFSEWVQELARKSFEHTIILKLLGRRIGYTTLPNKLYDLWKPKNAFKLMDINNDYFLAIFKTESDHLNALANGPWTIFGHYLTVEPWSASFSTSQHFPSMVWTWIRLPGLPTTLYKHNLITTIGEYLGPFVKIDYQAERGRRGRSAWMIVKVDLRKPLISKLVINGNIQIVEYESLPTVRFKCGKYRHLQDSCPDATIDIAENVIPPESQQMDSDASRVLSDNKSSFGPWMVVERRQRRIKKKPIEPPTAKSNGIFQVSRFSPIYKPENETVNATPTHASPRPTTTAKHPVASSSMQKPKPKSKGVLRNHLLFESTNYDIPSLVTMDGNWDIVKLPFVFTNEAISHILSVKPPNSSDAPDKIIWRWTKKYNFEVNSAYSCATNTNWNAKHPIWNLIWRLQVPQRIRLFIWLVFQERIMTNVERYRRSIG</sequence>
<feature type="compositionally biased region" description="Polar residues" evidence="1">
    <location>
        <begin position="330"/>
        <end position="347"/>
    </location>
</feature>
<protein>
    <recommendedName>
        <fullName evidence="6">DUF4283 domain-containing protein</fullName>
    </recommendedName>
</protein>
<evidence type="ECO:0000259" key="3">
    <source>
        <dbReference type="Pfam" id="PF14111"/>
    </source>
</evidence>
<evidence type="ECO:0000313" key="4">
    <source>
        <dbReference type="EMBL" id="KAK8993907.1"/>
    </source>
</evidence>
<keyword evidence="5" id="KW-1185">Reference proteome</keyword>
<evidence type="ECO:0008006" key="6">
    <source>
        <dbReference type="Google" id="ProtNLM"/>
    </source>
</evidence>
<organism evidence="4 5">
    <name type="scientific">Hibiscus sabdariffa</name>
    <name type="common">roselle</name>
    <dbReference type="NCBI Taxonomy" id="183260"/>
    <lineage>
        <taxon>Eukaryota</taxon>
        <taxon>Viridiplantae</taxon>
        <taxon>Streptophyta</taxon>
        <taxon>Embryophyta</taxon>
        <taxon>Tracheophyta</taxon>
        <taxon>Spermatophyta</taxon>
        <taxon>Magnoliopsida</taxon>
        <taxon>eudicotyledons</taxon>
        <taxon>Gunneridae</taxon>
        <taxon>Pentapetalae</taxon>
        <taxon>rosids</taxon>
        <taxon>malvids</taxon>
        <taxon>Malvales</taxon>
        <taxon>Malvaceae</taxon>
        <taxon>Malvoideae</taxon>
        <taxon>Hibiscus</taxon>
    </lineage>
</organism>
<reference evidence="4 5" key="1">
    <citation type="journal article" date="2024" name="G3 (Bethesda)">
        <title>Genome assembly of Hibiscus sabdariffa L. provides insights into metabolisms of medicinal natural products.</title>
        <authorList>
            <person name="Kim T."/>
        </authorList>
    </citation>
    <scope>NUCLEOTIDE SEQUENCE [LARGE SCALE GENOMIC DNA]</scope>
    <source>
        <strain evidence="4">TK-2024</strain>
        <tissue evidence="4">Old leaves</tissue>
    </source>
</reference>
<dbReference type="InterPro" id="IPR025558">
    <property type="entry name" value="DUF4283"/>
</dbReference>
<dbReference type="Proteomes" id="UP001396334">
    <property type="component" value="Unassembled WGS sequence"/>
</dbReference>
<evidence type="ECO:0000256" key="1">
    <source>
        <dbReference type="SAM" id="MobiDB-lite"/>
    </source>
</evidence>